<dbReference type="AlphaFoldDB" id="A0A401UDJ8"/>
<dbReference type="NCBIfam" id="TIGR04183">
    <property type="entry name" value="Por_Secre_tail"/>
    <property type="match status" value="1"/>
</dbReference>
<comment type="caution">
    <text evidence="3">The sequence shown here is derived from an EMBL/GenBank/DDBJ whole genome shotgun (WGS) entry which is preliminary data.</text>
</comment>
<reference evidence="3 4" key="1">
    <citation type="submission" date="2018-11" db="EMBL/GenBank/DDBJ databases">
        <title>Chryseotalea sanarue gen. nov., sp., nov., a member of the family Cytophagaceae, isolated from a brackish lake in Hamamatsu Japan.</title>
        <authorList>
            <person name="Maejima Y."/>
            <person name="Iino T."/>
            <person name="Muraguchi Y."/>
            <person name="Fukuda K."/>
            <person name="Ohkuma M."/>
            <person name="Moriuchi R."/>
            <person name="Dohra H."/>
            <person name="Kimbara K."/>
            <person name="Shintani M."/>
        </authorList>
    </citation>
    <scope>NUCLEOTIDE SEQUENCE [LARGE SCALE GENOMIC DNA]</scope>
    <source>
        <strain evidence="3 4">Ys</strain>
    </source>
</reference>
<organism evidence="3 4">
    <name type="scientific">Chryseotalea sanaruensis</name>
    <dbReference type="NCBI Taxonomy" id="2482724"/>
    <lineage>
        <taxon>Bacteria</taxon>
        <taxon>Pseudomonadati</taxon>
        <taxon>Bacteroidota</taxon>
        <taxon>Cytophagia</taxon>
        <taxon>Cytophagales</taxon>
        <taxon>Chryseotaleaceae</taxon>
        <taxon>Chryseotalea</taxon>
    </lineage>
</organism>
<accession>A0A401UDJ8</accession>
<sequence>MHTLPIALLILSVFSHNYASAQFNIYPHAHKTSGADIQNTRTQDLGPMKLPFWDDFSFAGSSRDTLWAQKEDVIILDGFAIRPPTQGAAIMDGTRANGSPFETDLTTNSITDVLVSRKIMLAEVPVANRASVYLSFQYQWKANGEAPDPSDFLQVDFMNDQGEWITQDFIRVTEDPDPTIFLDYIKQVSSEVYFHNDFQFRISRFGRSSGPFDTWAIDYVYLNQNRFATDFSFPDRAIGAGHTSLFGKYFGVPQQHLYGNEIINAPSFLLTTQKNEGTPLDQFTYLNTKNYFGETFTEHDATLDSPAGLFISAFGKIETPIENLPDLANTTFFDRQADSTTVTLKTILTSSDNISIYTIPEEDNADYDDLIYAPIDFRVNDTLQTSYNISDYYAYDDGIAEYSLGLAQTGNEAAFGFTKLGSEADTLTGVYIYFPQLTGQLSTIVDLLIFADNAGSPGTLIGEEVISIRRPGLNIFHKIALRNAVLVPQNFYVGWRQPANGLLSIGLDKGVDNSDKLFDNANGGWKPASNIFGTPMIRPIFGKGEITTALPEYTNSLELYPNPVTNTFFINRIANVLSIYNINGQEINFTTNHTFEGTQVTLTQSTQGLALVKLKVGNEIIVRKIVIQ</sequence>
<dbReference type="InterPro" id="IPR026444">
    <property type="entry name" value="Secre_tail"/>
</dbReference>
<keyword evidence="1" id="KW-0732">Signal</keyword>
<name>A0A401UDJ8_9BACT</name>
<evidence type="ECO:0000259" key="2">
    <source>
        <dbReference type="Pfam" id="PF18962"/>
    </source>
</evidence>
<dbReference type="Pfam" id="PF18962">
    <property type="entry name" value="Por_Secre_tail"/>
    <property type="match status" value="1"/>
</dbReference>
<feature type="chain" id="PRO_5019160060" evidence="1">
    <location>
        <begin position="22"/>
        <end position="628"/>
    </location>
</feature>
<dbReference type="Proteomes" id="UP000288227">
    <property type="component" value="Unassembled WGS sequence"/>
</dbReference>
<feature type="signal peptide" evidence="1">
    <location>
        <begin position="1"/>
        <end position="21"/>
    </location>
</feature>
<gene>
    <name evidence="3" type="ORF">SanaruYs_32090</name>
</gene>
<dbReference type="EMBL" id="BHXQ01000006">
    <property type="protein sequence ID" value="GCC52968.1"/>
    <property type="molecule type" value="Genomic_DNA"/>
</dbReference>
<feature type="domain" description="Secretion system C-terminal sorting" evidence="2">
    <location>
        <begin position="559"/>
        <end position="627"/>
    </location>
</feature>
<keyword evidence="4" id="KW-1185">Reference proteome</keyword>
<proteinExistence type="predicted"/>
<protein>
    <submittedName>
        <fullName evidence="3">T9SS C-terminal target domain-containing protein</fullName>
    </submittedName>
</protein>
<evidence type="ECO:0000256" key="1">
    <source>
        <dbReference type="SAM" id="SignalP"/>
    </source>
</evidence>
<evidence type="ECO:0000313" key="4">
    <source>
        <dbReference type="Proteomes" id="UP000288227"/>
    </source>
</evidence>
<evidence type="ECO:0000313" key="3">
    <source>
        <dbReference type="EMBL" id="GCC52968.1"/>
    </source>
</evidence>